<dbReference type="InterPro" id="IPR027417">
    <property type="entry name" value="P-loop_NTPase"/>
</dbReference>
<dbReference type="Gene3D" id="3.40.50.300">
    <property type="entry name" value="P-loop containing nucleotide triphosphate hydrolases"/>
    <property type="match status" value="1"/>
</dbReference>
<dbReference type="GO" id="GO:0035006">
    <property type="term" value="P:melanization defense response"/>
    <property type="evidence" value="ECO:0007669"/>
    <property type="project" value="UniProtKB-ARBA"/>
</dbReference>
<feature type="transmembrane region" description="Helical" evidence="3">
    <location>
        <begin position="81"/>
        <end position="100"/>
    </location>
</feature>
<dbReference type="Pfam" id="PF00071">
    <property type="entry name" value="Ras"/>
    <property type="match status" value="1"/>
</dbReference>
<dbReference type="SUPFAM" id="SSF52540">
    <property type="entry name" value="P-loop containing nucleoside triphosphate hydrolases"/>
    <property type="match status" value="1"/>
</dbReference>
<evidence type="ECO:0000256" key="3">
    <source>
        <dbReference type="SAM" id="Phobius"/>
    </source>
</evidence>
<dbReference type="GO" id="GO:0001667">
    <property type="term" value="P:ameboidal-type cell migration"/>
    <property type="evidence" value="ECO:0007669"/>
    <property type="project" value="UniProtKB-ARBA"/>
</dbReference>
<comment type="caution">
    <text evidence="4">The sequence shown here is derived from an EMBL/GenBank/DDBJ whole genome shotgun (WGS) entry which is preliminary data.</text>
</comment>
<gene>
    <name evidence="4" type="ORF">AVEN_60978_1</name>
</gene>
<keyword evidence="3" id="KW-0472">Membrane</keyword>
<evidence type="ECO:0000313" key="4">
    <source>
        <dbReference type="EMBL" id="GBM14152.1"/>
    </source>
</evidence>
<dbReference type="GO" id="GO:0007264">
    <property type="term" value="P:small GTPase-mediated signal transduction"/>
    <property type="evidence" value="ECO:0007669"/>
    <property type="project" value="InterPro"/>
</dbReference>
<keyword evidence="2" id="KW-0342">GTP-binding</keyword>
<organism evidence="4 5">
    <name type="scientific">Araneus ventricosus</name>
    <name type="common">Orbweaver spider</name>
    <name type="synonym">Epeira ventricosa</name>
    <dbReference type="NCBI Taxonomy" id="182803"/>
    <lineage>
        <taxon>Eukaryota</taxon>
        <taxon>Metazoa</taxon>
        <taxon>Ecdysozoa</taxon>
        <taxon>Arthropoda</taxon>
        <taxon>Chelicerata</taxon>
        <taxon>Arachnida</taxon>
        <taxon>Araneae</taxon>
        <taxon>Araneomorphae</taxon>
        <taxon>Entelegynae</taxon>
        <taxon>Araneoidea</taxon>
        <taxon>Araneidae</taxon>
        <taxon>Araneus</taxon>
    </lineage>
</organism>
<dbReference type="PANTHER" id="PTHR24072">
    <property type="entry name" value="RHO FAMILY GTPASE"/>
    <property type="match status" value="1"/>
</dbReference>
<dbReference type="PROSITE" id="PS51420">
    <property type="entry name" value="RHO"/>
    <property type="match status" value="1"/>
</dbReference>
<evidence type="ECO:0000256" key="2">
    <source>
        <dbReference type="ARBA" id="ARBA00023134"/>
    </source>
</evidence>
<dbReference type="GO" id="GO:0022412">
    <property type="term" value="P:cellular process involved in reproduction in multicellular organism"/>
    <property type="evidence" value="ECO:0007669"/>
    <property type="project" value="UniProtKB-ARBA"/>
</dbReference>
<dbReference type="EMBL" id="BGPR01000339">
    <property type="protein sequence ID" value="GBM14152.1"/>
    <property type="molecule type" value="Genomic_DNA"/>
</dbReference>
<dbReference type="Proteomes" id="UP000499080">
    <property type="component" value="Unassembled WGS sequence"/>
</dbReference>
<evidence type="ECO:0000256" key="1">
    <source>
        <dbReference type="ARBA" id="ARBA00022741"/>
    </source>
</evidence>
<dbReference type="GO" id="GO:0005525">
    <property type="term" value="F:GTP binding"/>
    <property type="evidence" value="ECO:0007669"/>
    <property type="project" value="UniProtKB-KW"/>
</dbReference>
<accession>A0A4Y2DBG9</accession>
<protein>
    <submittedName>
        <fullName evidence="4">Uncharacterized protein</fullName>
    </submittedName>
</protein>
<dbReference type="GO" id="GO:0003006">
    <property type="term" value="P:developmental process involved in reproduction"/>
    <property type="evidence" value="ECO:0007669"/>
    <property type="project" value="UniProtKB-ARBA"/>
</dbReference>
<keyword evidence="5" id="KW-1185">Reference proteome</keyword>
<dbReference type="InterPro" id="IPR003578">
    <property type="entry name" value="Small_GTPase_Rho"/>
</dbReference>
<dbReference type="InterPro" id="IPR001806">
    <property type="entry name" value="Small_GTPase"/>
</dbReference>
<dbReference type="OrthoDB" id="8830751at2759"/>
<keyword evidence="3" id="KW-1133">Transmembrane helix</keyword>
<keyword evidence="1" id="KW-0547">Nucleotide-binding</keyword>
<dbReference type="GO" id="GO:0035099">
    <property type="term" value="P:hemocyte migration"/>
    <property type="evidence" value="ECO:0007669"/>
    <property type="project" value="UniProtKB-ARBA"/>
</dbReference>
<sequence>MNLRGRGDLVVRSQFRDWRIPDLKPDAIQDPPFGSVPARAARPAAHSPSKLKGERVVFSLRIFCAVNELWRGRVLCSSDLLLSYLLIHFLYSFPFLLLFFRFRESWYSESEKVYTPTGFERYTATYCVGGYRIHFTLWDTSGTSAYDTVRPLSYKDASVFLLCFTIGSPDSLDNTVNKVKSIEMCYYLCIVLTVPHYAVTFR</sequence>
<dbReference type="GO" id="GO:0003924">
    <property type="term" value="F:GTPase activity"/>
    <property type="evidence" value="ECO:0007669"/>
    <property type="project" value="InterPro"/>
</dbReference>
<dbReference type="AlphaFoldDB" id="A0A4Y2DBG9"/>
<dbReference type="SMART" id="SM00174">
    <property type="entry name" value="RHO"/>
    <property type="match status" value="1"/>
</dbReference>
<evidence type="ECO:0000313" key="5">
    <source>
        <dbReference type="Proteomes" id="UP000499080"/>
    </source>
</evidence>
<proteinExistence type="predicted"/>
<name>A0A4Y2DBG9_ARAVE</name>
<reference evidence="4 5" key="1">
    <citation type="journal article" date="2019" name="Sci. Rep.">
        <title>Orb-weaving spider Araneus ventricosus genome elucidates the spidroin gene catalogue.</title>
        <authorList>
            <person name="Kono N."/>
            <person name="Nakamura H."/>
            <person name="Ohtoshi R."/>
            <person name="Moran D.A.P."/>
            <person name="Shinohara A."/>
            <person name="Yoshida Y."/>
            <person name="Fujiwara M."/>
            <person name="Mori M."/>
            <person name="Tomita M."/>
            <person name="Arakawa K."/>
        </authorList>
    </citation>
    <scope>NUCLEOTIDE SEQUENCE [LARGE SCALE GENOMIC DNA]</scope>
</reference>
<keyword evidence="3" id="KW-0812">Transmembrane</keyword>